<dbReference type="GO" id="GO:0016787">
    <property type="term" value="F:hydrolase activity"/>
    <property type="evidence" value="ECO:0007669"/>
    <property type="project" value="UniProtKB-KW"/>
</dbReference>
<dbReference type="InterPro" id="IPR000086">
    <property type="entry name" value="NUDIX_hydrolase_dom"/>
</dbReference>
<dbReference type="PANTHER" id="PTHR43736">
    <property type="entry name" value="ADP-RIBOSE PYROPHOSPHATASE"/>
    <property type="match status" value="1"/>
</dbReference>
<dbReference type="SUPFAM" id="SSF55811">
    <property type="entry name" value="Nudix"/>
    <property type="match status" value="1"/>
</dbReference>
<organism evidence="5 6">
    <name type="scientific">Jannaschia faecimaris</name>
    <dbReference type="NCBI Taxonomy" id="1244108"/>
    <lineage>
        <taxon>Bacteria</taxon>
        <taxon>Pseudomonadati</taxon>
        <taxon>Pseudomonadota</taxon>
        <taxon>Alphaproteobacteria</taxon>
        <taxon>Rhodobacterales</taxon>
        <taxon>Roseobacteraceae</taxon>
        <taxon>Jannaschia</taxon>
    </lineage>
</organism>
<dbReference type="Gene3D" id="3.90.79.10">
    <property type="entry name" value="Nucleoside Triphosphate Pyrophosphohydrolase"/>
    <property type="match status" value="1"/>
</dbReference>
<dbReference type="PROSITE" id="PS51462">
    <property type="entry name" value="NUDIX"/>
    <property type="match status" value="1"/>
</dbReference>
<dbReference type="RefSeq" id="WP_092640626.1">
    <property type="nucleotide sequence ID" value="NZ_FNPX01000001.1"/>
</dbReference>
<evidence type="ECO:0000256" key="1">
    <source>
        <dbReference type="ARBA" id="ARBA00001946"/>
    </source>
</evidence>
<dbReference type="STRING" id="1244108.SAMN05444004_10192"/>
<gene>
    <name evidence="5" type="ORF">SAMN05444004_10192</name>
</gene>
<feature type="domain" description="Nudix hydrolase" evidence="4">
    <location>
        <begin position="21"/>
        <end position="151"/>
    </location>
</feature>
<name>A0A1H3IRX1_9RHOB</name>
<dbReference type="AlphaFoldDB" id="A0A1H3IRX1"/>
<accession>A0A1H3IRX1</accession>
<evidence type="ECO:0000313" key="6">
    <source>
        <dbReference type="Proteomes" id="UP000198914"/>
    </source>
</evidence>
<dbReference type="InterPro" id="IPR020084">
    <property type="entry name" value="NUDIX_hydrolase_CS"/>
</dbReference>
<evidence type="ECO:0000256" key="3">
    <source>
        <dbReference type="RuleBase" id="RU003476"/>
    </source>
</evidence>
<dbReference type="PANTHER" id="PTHR43736:SF1">
    <property type="entry name" value="DIHYDRONEOPTERIN TRIPHOSPHATE DIPHOSPHATASE"/>
    <property type="match status" value="1"/>
</dbReference>
<comment type="similarity">
    <text evidence="3">Belongs to the Nudix hydrolase family.</text>
</comment>
<dbReference type="InterPro" id="IPR015797">
    <property type="entry name" value="NUDIX_hydrolase-like_dom_sf"/>
</dbReference>
<dbReference type="Proteomes" id="UP000198914">
    <property type="component" value="Unassembled WGS sequence"/>
</dbReference>
<dbReference type="InterPro" id="IPR020476">
    <property type="entry name" value="Nudix_hydrolase"/>
</dbReference>
<dbReference type="PRINTS" id="PR00502">
    <property type="entry name" value="NUDIXFAMILY"/>
</dbReference>
<protein>
    <submittedName>
        <fullName evidence="5">8-oxo-dGTP diphosphatase</fullName>
    </submittedName>
</protein>
<reference evidence="6" key="1">
    <citation type="submission" date="2016-10" db="EMBL/GenBank/DDBJ databases">
        <authorList>
            <person name="Varghese N."/>
            <person name="Submissions S."/>
        </authorList>
    </citation>
    <scope>NUCLEOTIDE SEQUENCE [LARGE SCALE GENOMIC DNA]</scope>
    <source>
        <strain evidence="6">DSM 100420</strain>
    </source>
</reference>
<evidence type="ECO:0000256" key="2">
    <source>
        <dbReference type="ARBA" id="ARBA00022801"/>
    </source>
</evidence>
<evidence type="ECO:0000313" key="5">
    <source>
        <dbReference type="EMBL" id="SDY30462.1"/>
    </source>
</evidence>
<dbReference type="Pfam" id="PF00293">
    <property type="entry name" value="NUDIX"/>
    <property type="match status" value="1"/>
</dbReference>
<evidence type="ECO:0000259" key="4">
    <source>
        <dbReference type="PROSITE" id="PS51462"/>
    </source>
</evidence>
<keyword evidence="6" id="KW-1185">Reference proteome</keyword>
<comment type="cofactor">
    <cofactor evidence="1">
        <name>Mg(2+)</name>
        <dbReference type="ChEBI" id="CHEBI:18420"/>
    </cofactor>
</comment>
<keyword evidence="2 3" id="KW-0378">Hydrolase</keyword>
<dbReference type="OrthoDB" id="9816040at2"/>
<proteinExistence type="inferred from homology"/>
<dbReference type="PROSITE" id="PS00893">
    <property type="entry name" value="NUDIX_BOX"/>
    <property type="match status" value="1"/>
</dbReference>
<dbReference type="EMBL" id="FNPX01000001">
    <property type="protein sequence ID" value="SDY30462.1"/>
    <property type="molecule type" value="Genomic_DNA"/>
</dbReference>
<sequence length="153" mass="16943">MRNIAGLPRTGRPAKPDVAYRMRPGAYAVLIRGRDILLTRQITDDIDELQLPGGGIDPGESPLPALIRELREETGYTATIRRRIGGYRDFTYMLEYGFHAQKICHVYLGQPGLRLGAPKESGHCAVWMPITEAAQALASCGSRQILKALLRRA</sequence>